<evidence type="ECO:0000313" key="5">
    <source>
        <dbReference type="Proteomes" id="UP000244441"/>
    </source>
</evidence>
<evidence type="ECO:0000256" key="2">
    <source>
        <dbReference type="ARBA" id="ARBA00023002"/>
    </source>
</evidence>
<dbReference type="PANTHER" id="PTHR44196:SF1">
    <property type="entry name" value="DEHYDROGENASE_REDUCTASE SDR FAMILY MEMBER 7B"/>
    <property type="match status" value="1"/>
</dbReference>
<dbReference type="InterPro" id="IPR002347">
    <property type="entry name" value="SDR_fam"/>
</dbReference>
<reference evidence="4 5" key="1">
    <citation type="submission" date="2018-01" db="EMBL/GenBank/DDBJ databases">
        <title>Genome sequence of a Cantenovulum-like bacteria.</title>
        <authorList>
            <person name="Tan W.R."/>
            <person name="Lau N.-S."/>
            <person name="Go F."/>
            <person name="Amirul A.-A.A."/>
        </authorList>
    </citation>
    <scope>NUCLEOTIDE SEQUENCE [LARGE SCALE GENOMIC DNA]</scope>
    <source>
        <strain evidence="4 5">CCB-QB4</strain>
    </source>
</reference>
<protein>
    <submittedName>
        <fullName evidence="4">Short-chain dehydrogenase</fullName>
    </submittedName>
</protein>
<evidence type="ECO:0000256" key="1">
    <source>
        <dbReference type="ARBA" id="ARBA00006484"/>
    </source>
</evidence>
<dbReference type="PANTHER" id="PTHR44196">
    <property type="entry name" value="DEHYDROGENASE/REDUCTASE SDR FAMILY MEMBER 7B"/>
    <property type="match status" value="1"/>
</dbReference>
<keyword evidence="5" id="KW-1185">Reference proteome</keyword>
<dbReference type="GO" id="GO:0016491">
    <property type="term" value="F:oxidoreductase activity"/>
    <property type="evidence" value="ECO:0007669"/>
    <property type="project" value="UniProtKB-KW"/>
</dbReference>
<dbReference type="InterPro" id="IPR020904">
    <property type="entry name" value="Sc_DH/Rdtase_CS"/>
</dbReference>
<gene>
    <name evidence="4" type="ORF">C2869_01155</name>
</gene>
<dbReference type="PROSITE" id="PS00061">
    <property type="entry name" value="ADH_SHORT"/>
    <property type="match status" value="1"/>
</dbReference>
<evidence type="ECO:0000313" key="4">
    <source>
        <dbReference type="EMBL" id="AWB65133.1"/>
    </source>
</evidence>
<dbReference type="CDD" id="cd05233">
    <property type="entry name" value="SDR_c"/>
    <property type="match status" value="1"/>
</dbReference>
<dbReference type="PRINTS" id="PR00081">
    <property type="entry name" value="GDHRDH"/>
</dbReference>
<dbReference type="SUPFAM" id="SSF51735">
    <property type="entry name" value="NAD(P)-binding Rossmann-fold domains"/>
    <property type="match status" value="1"/>
</dbReference>
<dbReference type="Gene3D" id="3.40.50.720">
    <property type="entry name" value="NAD(P)-binding Rossmann-like Domain"/>
    <property type="match status" value="1"/>
</dbReference>
<keyword evidence="2" id="KW-0560">Oxidoreductase</keyword>
<name>A0A2S0VLQ2_9ALTE</name>
<dbReference type="InterPro" id="IPR036291">
    <property type="entry name" value="NAD(P)-bd_dom_sf"/>
</dbReference>
<dbReference type="KEGG" id="cate:C2869_01155"/>
<dbReference type="RefSeq" id="WP_108601211.1">
    <property type="nucleotide sequence ID" value="NZ_CP026604.1"/>
</dbReference>
<evidence type="ECO:0000256" key="3">
    <source>
        <dbReference type="RuleBase" id="RU000363"/>
    </source>
</evidence>
<proteinExistence type="inferred from homology"/>
<dbReference type="PRINTS" id="PR00080">
    <property type="entry name" value="SDRFAMILY"/>
</dbReference>
<dbReference type="Pfam" id="PF00106">
    <property type="entry name" value="adh_short"/>
    <property type="match status" value="1"/>
</dbReference>
<dbReference type="GO" id="GO:0016020">
    <property type="term" value="C:membrane"/>
    <property type="evidence" value="ECO:0007669"/>
    <property type="project" value="TreeGrafter"/>
</dbReference>
<sequence length="231" mass="25432">MTKHILINGASSGIGRQLAMKLSDLGYQLSLTGRSENKLATTLTQVDSENVVTSQAFCVTDETAVKTFCDSASEVLPIDILINCVGLNNSREAGHLVPIETLNWQMQVNCYAPIRFMQACIPAMQNAKQGTVINVLSTTCLYSNTNIAAYTASKAAIDAYTKVMRKELREDGIKMLSIYPGGVDTDFRDVDRPQYLTAEDVADAIIYMLQTNDKTHVHELVLRPQTETNFA</sequence>
<dbReference type="AlphaFoldDB" id="A0A2S0VLQ2"/>
<accession>A0A2S0VLQ2</accession>
<dbReference type="EMBL" id="CP026604">
    <property type="protein sequence ID" value="AWB65133.1"/>
    <property type="molecule type" value="Genomic_DNA"/>
</dbReference>
<comment type="similarity">
    <text evidence="1 3">Belongs to the short-chain dehydrogenases/reductases (SDR) family.</text>
</comment>
<dbReference type="Proteomes" id="UP000244441">
    <property type="component" value="Chromosome"/>
</dbReference>
<organism evidence="4 5">
    <name type="scientific">Saccharobesus litoralis</name>
    <dbReference type="NCBI Taxonomy" id="2172099"/>
    <lineage>
        <taxon>Bacteria</taxon>
        <taxon>Pseudomonadati</taxon>
        <taxon>Pseudomonadota</taxon>
        <taxon>Gammaproteobacteria</taxon>
        <taxon>Alteromonadales</taxon>
        <taxon>Alteromonadaceae</taxon>
        <taxon>Saccharobesus</taxon>
    </lineage>
</organism>
<dbReference type="OrthoDB" id="9808814at2"/>